<organism evidence="8 9">
    <name type="scientific">Paucimonas lemoignei</name>
    <name type="common">Pseudomonas lemoignei</name>
    <dbReference type="NCBI Taxonomy" id="29443"/>
    <lineage>
        <taxon>Bacteria</taxon>
        <taxon>Pseudomonadati</taxon>
        <taxon>Pseudomonadota</taxon>
        <taxon>Betaproteobacteria</taxon>
        <taxon>Burkholderiales</taxon>
        <taxon>Burkholderiaceae</taxon>
        <taxon>Paucimonas</taxon>
    </lineage>
</organism>
<keyword evidence="9" id="KW-1185">Reference proteome</keyword>
<feature type="region of interest" description="Disordered" evidence="7">
    <location>
        <begin position="130"/>
        <end position="158"/>
    </location>
</feature>
<comment type="subcellular location">
    <subcellularLocation>
        <location evidence="1 6">Cytoplasm</location>
        <location evidence="1 6">Cytosol</location>
    </subcellularLocation>
</comment>
<dbReference type="InterPro" id="IPR003713">
    <property type="entry name" value="FliS"/>
</dbReference>
<gene>
    <name evidence="8" type="ORF">EDC30_101143</name>
</gene>
<keyword evidence="3 6" id="KW-0963">Cytoplasm</keyword>
<evidence type="ECO:0000256" key="5">
    <source>
        <dbReference type="ARBA" id="ARBA00023186"/>
    </source>
</evidence>
<dbReference type="AlphaFoldDB" id="A0A4R3I0Z5"/>
<sequence length="158" mass="16377">MFGTLNSGANAYAKVSVETGVAAASPHKLIVMLFDGALAAIANANAQMKFGDIAGKGKSISKAISIIDSGLRASLDKSAGGSIAANLDSLYEYMSNRLLQANLHNQPQLLDEVSGLLKDLKASWEAIGETPAQPQPAAPTPVLQNDPLAPHTARLVKA</sequence>
<keyword evidence="8" id="KW-0966">Cell projection</keyword>
<accession>A0A4R3I0Z5</accession>
<dbReference type="RefSeq" id="WP_132256371.1">
    <property type="nucleotide sequence ID" value="NZ_SLZQ01000001.1"/>
</dbReference>
<dbReference type="Pfam" id="PF02561">
    <property type="entry name" value="FliS"/>
    <property type="match status" value="1"/>
</dbReference>
<dbReference type="CDD" id="cd16098">
    <property type="entry name" value="FliS"/>
    <property type="match status" value="1"/>
</dbReference>
<reference evidence="8 9" key="1">
    <citation type="submission" date="2019-03" db="EMBL/GenBank/DDBJ databases">
        <title>Genomic Encyclopedia of Type Strains, Phase IV (KMG-IV): sequencing the most valuable type-strain genomes for metagenomic binning, comparative biology and taxonomic classification.</title>
        <authorList>
            <person name="Goeker M."/>
        </authorList>
    </citation>
    <scope>NUCLEOTIDE SEQUENCE [LARGE SCALE GENOMIC DNA]</scope>
    <source>
        <strain evidence="8 9">DSM 7445</strain>
    </source>
</reference>
<dbReference type="InterPro" id="IPR036584">
    <property type="entry name" value="FliS_sf"/>
</dbReference>
<dbReference type="GO" id="GO:0071973">
    <property type="term" value="P:bacterial-type flagellum-dependent cell motility"/>
    <property type="evidence" value="ECO:0007669"/>
    <property type="project" value="TreeGrafter"/>
</dbReference>
<keyword evidence="8" id="KW-0282">Flagellum</keyword>
<dbReference type="PIRSF" id="PIRSF039090">
    <property type="entry name" value="Flis"/>
    <property type="match status" value="1"/>
</dbReference>
<dbReference type="Proteomes" id="UP000295382">
    <property type="component" value="Unassembled WGS sequence"/>
</dbReference>
<evidence type="ECO:0000256" key="2">
    <source>
        <dbReference type="ARBA" id="ARBA00008787"/>
    </source>
</evidence>
<keyword evidence="8" id="KW-0969">Cilium</keyword>
<comment type="similarity">
    <text evidence="2 6">Belongs to the FliS family.</text>
</comment>
<evidence type="ECO:0000256" key="3">
    <source>
        <dbReference type="ARBA" id="ARBA00022490"/>
    </source>
</evidence>
<dbReference type="GO" id="GO:0005829">
    <property type="term" value="C:cytosol"/>
    <property type="evidence" value="ECO:0007669"/>
    <property type="project" value="UniProtKB-SubCell"/>
</dbReference>
<dbReference type="GO" id="GO:0044780">
    <property type="term" value="P:bacterial-type flagellum assembly"/>
    <property type="evidence" value="ECO:0007669"/>
    <property type="project" value="InterPro"/>
</dbReference>
<dbReference type="NCBIfam" id="TIGR00208">
    <property type="entry name" value="fliS"/>
    <property type="match status" value="1"/>
</dbReference>
<evidence type="ECO:0000256" key="1">
    <source>
        <dbReference type="ARBA" id="ARBA00004514"/>
    </source>
</evidence>
<evidence type="ECO:0000256" key="4">
    <source>
        <dbReference type="ARBA" id="ARBA00022795"/>
    </source>
</evidence>
<dbReference type="EMBL" id="SLZQ01000001">
    <property type="protein sequence ID" value="TCS39192.1"/>
    <property type="molecule type" value="Genomic_DNA"/>
</dbReference>
<evidence type="ECO:0000313" key="8">
    <source>
        <dbReference type="EMBL" id="TCS39192.1"/>
    </source>
</evidence>
<proteinExistence type="inferred from homology"/>
<evidence type="ECO:0000256" key="6">
    <source>
        <dbReference type="PIRNR" id="PIRNR039090"/>
    </source>
</evidence>
<dbReference type="SUPFAM" id="SSF101116">
    <property type="entry name" value="Flagellar export chaperone FliS"/>
    <property type="match status" value="1"/>
</dbReference>
<protein>
    <recommendedName>
        <fullName evidence="6">Flagellar secretion chaperone FliS</fullName>
    </recommendedName>
</protein>
<name>A0A4R3I0Z5_PAULE</name>
<dbReference type="PANTHER" id="PTHR34773">
    <property type="entry name" value="FLAGELLAR SECRETION CHAPERONE FLIS"/>
    <property type="match status" value="1"/>
</dbReference>
<evidence type="ECO:0000256" key="7">
    <source>
        <dbReference type="SAM" id="MobiDB-lite"/>
    </source>
</evidence>
<evidence type="ECO:0000313" key="9">
    <source>
        <dbReference type="Proteomes" id="UP000295382"/>
    </source>
</evidence>
<keyword evidence="4 6" id="KW-1005">Bacterial flagellum biogenesis</keyword>
<keyword evidence="5" id="KW-0143">Chaperone</keyword>
<comment type="caution">
    <text evidence="8">The sequence shown here is derived from an EMBL/GenBank/DDBJ whole genome shotgun (WGS) entry which is preliminary data.</text>
</comment>
<dbReference type="OrthoDB" id="9792010at2"/>
<dbReference type="Gene3D" id="1.20.120.340">
    <property type="entry name" value="Flagellar protein FliS"/>
    <property type="match status" value="1"/>
</dbReference>
<dbReference type="PANTHER" id="PTHR34773:SF1">
    <property type="entry name" value="FLAGELLAR SECRETION CHAPERONE FLIS"/>
    <property type="match status" value="1"/>
</dbReference>